<comment type="caution">
    <text evidence="2">The sequence shown here is derived from an EMBL/GenBank/DDBJ whole genome shotgun (WGS) entry which is preliminary data.</text>
</comment>
<reference evidence="2 3" key="1">
    <citation type="submission" date="2023-01" db="EMBL/GenBank/DDBJ databases">
        <title>Novel diversity within Roseofilum (Cyanobacteria; Desertifilaceae) from marine benthic mats with descriptions of four novel species.</title>
        <authorList>
            <person name="Wang Y."/>
            <person name="Berthold D.E."/>
            <person name="Hu J."/>
            <person name="Lefler F.W."/>
            <person name="Laughinghouse H.D. IV."/>
        </authorList>
    </citation>
    <scope>NUCLEOTIDE SEQUENCE [LARGE SCALE GENOMIC DNA]</scope>
    <source>
        <strain evidence="2 3">BLCC-M143</strain>
    </source>
</reference>
<dbReference type="EMBL" id="JAQOSQ010000001">
    <property type="protein sequence ID" value="MDJ1181875.1"/>
    <property type="molecule type" value="Genomic_DNA"/>
</dbReference>
<keyword evidence="1" id="KW-1133">Transmembrane helix</keyword>
<dbReference type="RefSeq" id="WP_283756524.1">
    <property type="nucleotide sequence ID" value="NZ_JAQOSQ010000001.1"/>
</dbReference>
<protein>
    <submittedName>
        <fullName evidence="2">Uncharacterized protein</fullName>
    </submittedName>
</protein>
<keyword evidence="3" id="KW-1185">Reference proteome</keyword>
<feature type="transmembrane region" description="Helical" evidence="1">
    <location>
        <begin position="7"/>
        <end position="28"/>
    </location>
</feature>
<evidence type="ECO:0000256" key="1">
    <source>
        <dbReference type="SAM" id="Phobius"/>
    </source>
</evidence>
<keyword evidence="1" id="KW-0472">Membrane</keyword>
<organism evidence="2 3">
    <name type="scientific">Roseofilum casamattae BLCC-M143</name>
    <dbReference type="NCBI Taxonomy" id="3022442"/>
    <lineage>
        <taxon>Bacteria</taxon>
        <taxon>Bacillati</taxon>
        <taxon>Cyanobacteriota</taxon>
        <taxon>Cyanophyceae</taxon>
        <taxon>Desertifilales</taxon>
        <taxon>Desertifilaceae</taxon>
        <taxon>Roseofilum</taxon>
        <taxon>Roseofilum casamattae</taxon>
    </lineage>
</organism>
<dbReference type="Proteomes" id="UP001232992">
    <property type="component" value="Unassembled WGS sequence"/>
</dbReference>
<accession>A0ABT7BRR0</accession>
<proteinExistence type="predicted"/>
<keyword evidence="1" id="KW-0812">Transmembrane</keyword>
<sequence length="49" mass="5386">MQSKLNIHPISIILLLAIASTICFLIPVDPPVVEANESSKPLSYLALRR</sequence>
<name>A0ABT7BRR0_9CYAN</name>
<evidence type="ECO:0000313" key="3">
    <source>
        <dbReference type="Proteomes" id="UP001232992"/>
    </source>
</evidence>
<evidence type="ECO:0000313" key="2">
    <source>
        <dbReference type="EMBL" id="MDJ1181875.1"/>
    </source>
</evidence>
<gene>
    <name evidence="2" type="ORF">PMH09_01585</name>
</gene>